<reference evidence="2" key="2">
    <citation type="submission" date="2023-07" db="EMBL/GenBank/DDBJ databases">
        <authorList>
            <person name="Bai X.-H."/>
            <person name="Wang H.-H."/>
            <person name="Wang J."/>
            <person name="Ma M.-Y."/>
            <person name="Hu H.-H."/>
            <person name="Song Z.-L."/>
            <person name="Ma H.-G."/>
            <person name="Fan Y."/>
            <person name="Du C.-Y."/>
            <person name="Xu J.-C."/>
        </authorList>
    </citation>
    <scope>NUCLEOTIDE SEQUENCE</scope>
    <source>
        <strain evidence="2">CZ1</strain>
    </source>
</reference>
<name>A0AA97AVF2_LEPBY</name>
<accession>A0AA97AVF2</accession>
<keyword evidence="1" id="KW-0812">Transmembrane</keyword>
<feature type="transmembrane region" description="Helical" evidence="1">
    <location>
        <begin position="116"/>
        <end position="133"/>
    </location>
</feature>
<keyword evidence="1" id="KW-1133">Transmembrane helix</keyword>
<organism evidence="2">
    <name type="scientific">Leptolyngbya boryana CZ1</name>
    <dbReference type="NCBI Taxonomy" id="3060204"/>
    <lineage>
        <taxon>Bacteria</taxon>
        <taxon>Bacillati</taxon>
        <taxon>Cyanobacteriota</taxon>
        <taxon>Cyanophyceae</taxon>
        <taxon>Leptolyngbyales</taxon>
        <taxon>Leptolyngbyaceae</taxon>
        <taxon>Leptolyngbya group</taxon>
        <taxon>Leptolyngbya</taxon>
    </lineage>
</organism>
<dbReference type="EMBL" id="CP130144">
    <property type="protein sequence ID" value="WNZ47380.1"/>
    <property type="molecule type" value="Genomic_DNA"/>
</dbReference>
<dbReference type="RefSeq" id="WP_316428083.1">
    <property type="nucleotide sequence ID" value="NZ_CP130144.1"/>
</dbReference>
<evidence type="ECO:0000313" key="2">
    <source>
        <dbReference type="EMBL" id="WNZ47380.1"/>
    </source>
</evidence>
<reference evidence="2" key="1">
    <citation type="journal article" date="2023" name="Plants (Basel)">
        <title>Genomic Analysis of Leptolyngbya boryana CZ1 Reveals Efficient Carbon Fixation Modules.</title>
        <authorList>
            <person name="Bai X."/>
            <person name="Wang H."/>
            <person name="Cheng W."/>
            <person name="Wang J."/>
            <person name="Ma M."/>
            <person name="Hu H."/>
            <person name="Song Z."/>
            <person name="Ma H."/>
            <person name="Fan Y."/>
            <person name="Du C."/>
            <person name="Xu J."/>
        </authorList>
    </citation>
    <scope>NUCLEOTIDE SEQUENCE</scope>
    <source>
        <strain evidence="2">CZ1</strain>
    </source>
</reference>
<keyword evidence="1" id="KW-0472">Membrane</keyword>
<protein>
    <submittedName>
        <fullName evidence="2">Uncharacterized protein</fullName>
    </submittedName>
</protein>
<feature type="transmembrane region" description="Helical" evidence="1">
    <location>
        <begin position="85"/>
        <end position="104"/>
    </location>
</feature>
<dbReference type="AlphaFoldDB" id="A0AA97AVF2"/>
<sequence length="139" mass="15510">MSRRIVWSTYESSASDTKIDGYFDRVLKYIPADVVGLWLTGSGLIQSQSDAPSRVGLLWLLFVAGLVFSFFWMRQQTAEPGKPIAWQQILLSCGSFVVWVFAIGGPFTELSFYKPLYGSLLLLVYTTAIPLLPPPPSQQ</sequence>
<proteinExistence type="predicted"/>
<gene>
    <name evidence="2" type="ORF">Q2T42_05985</name>
</gene>
<feature type="transmembrane region" description="Helical" evidence="1">
    <location>
        <begin position="55"/>
        <end position="73"/>
    </location>
</feature>
<evidence type="ECO:0000256" key="1">
    <source>
        <dbReference type="SAM" id="Phobius"/>
    </source>
</evidence>